<dbReference type="AlphaFoldDB" id="A0A929G154"/>
<evidence type="ECO:0000313" key="1">
    <source>
        <dbReference type="EMBL" id="MBE9375487.1"/>
    </source>
</evidence>
<gene>
    <name evidence="1" type="ORF">IQ251_13625</name>
</gene>
<dbReference type="SUPFAM" id="SSF48208">
    <property type="entry name" value="Six-hairpin glycosidases"/>
    <property type="match status" value="1"/>
</dbReference>
<dbReference type="InterPro" id="IPR008928">
    <property type="entry name" value="6-hairpin_glycosidase_sf"/>
</dbReference>
<evidence type="ECO:0000313" key="2">
    <source>
        <dbReference type="Proteomes" id="UP000598360"/>
    </source>
</evidence>
<comment type="caution">
    <text evidence="1">The sequence shown here is derived from an EMBL/GenBank/DDBJ whole genome shotgun (WGS) entry which is preliminary data.</text>
</comment>
<sequence length="360" mass="38629">MPRADLPALPGVLRAEDIARTGRSIAAVQQESGAIPWFPGGHVDPWDHVESAMAMAVAGLADDAARAYEWLRTTQRADGSWPLQVRDGVVEDAAADTNFCAYPAVGVWHHVLLTGDDAFAARMWPMVRAAVDFVLTAQRERGEIDWAVNAFGDPAGEALLSGCSSIHHGLRCALALADRVGSPQPGWEIALGKLAHVLQTHPEAFTEKSRYSMDWYYPVLGGALRGAPAEQRIAQRWDDFVVDGLGARCVDDHPWVTGAETCELVLSLDAIGADGPAAELLAAMQHLRDPDGSYWTGYVYADGKRWPEECSTWTAGAVVLAADALSRTTAANGIFRGRDLPAGMPVTGGRCCTLQNTSRG</sequence>
<reference evidence="1" key="1">
    <citation type="submission" date="2020-10" db="EMBL/GenBank/DDBJ databases">
        <title>Diversity and distribution of actinomycetes associated with coral in the coast of Hainan.</title>
        <authorList>
            <person name="Li F."/>
        </authorList>
    </citation>
    <scope>NUCLEOTIDE SEQUENCE</scope>
    <source>
        <strain evidence="1">HNM0983</strain>
    </source>
</reference>
<accession>A0A929G154</accession>
<dbReference type="Proteomes" id="UP000598360">
    <property type="component" value="Unassembled WGS sequence"/>
</dbReference>
<dbReference type="InterPro" id="IPR012341">
    <property type="entry name" value="6hp_glycosidase-like_sf"/>
</dbReference>
<keyword evidence="2" id="KW-1185">Reference proteome</keyword>
<proteinExistence type="predicted"/>
<dbReference type="RefSeq" id="WP_193928932.1">
    <property type="nucleotide sequence ID" value="NZ_JADEYC010000021.1"/>
</dbReference>
<protein>
    <submittedName>
        <fullName evidence="1">Prenyltransferase</fullName>
    </submittedName>
</protein>
<organism evidence="1 2">
    <name type="scientific">Saccharopolyspora montiporae</name>
    <dbReference type="NCBI Taxonomy" id="2781240"/>
    <lineage>
        <taxon>Bacteria</taxon>
        <taxon>Bacillati</taxon>
        <taxon>Actinomycetota</taxon>
        <taxon>Actinomycetes</taxon>
        <taxon>Pseudonocardiales</taxon>
        <taxon>Pseudonocardiaceae</taxon>
        <taxon>Saccharopolyspora</taxon>
    </lineage>
</organism>
<dbReference type="GO" id="GO:0005975">
    <property type="term" value="P:carbohydrate metabolic process"/>
    <property type="evidence" value="ECO:0007669"/>
    <property type="project" value="InterPro"/>
</dbReference>
<dbReference type="Gene3D" id="1.50.10.10">
    <property type="match status" value="1"/>
</dbReference>
<name>A0A929G154_9PSEU</name>
<dbReference type="EMBL" id="JADEYC010000021">
    <property type="protein sequence ID" value="MBE9375487.1"/>
    <property type="molecule type" value="Genomic_DNA"/>
</dbReference>